<evidence type="ECO:0000259" key="1">
    <source>
        <dbReference type="Pfam" id="PF07596"/>
    </source>
</evidence>
<name>A0A2S8FFC3_9BACT</name>
<dbReference type="SUPFAM" id="SSF54523">
    <property type="entry name" value="Pili subunits"/>
    <property type="match status" value="1"/>
</dbReference>
<dbReference type="PANTHER" id="PTHR30093:SF2">
    <property type="entry name" value="TYPE II SECRETION SYSTEM PROTEIN H"/>
    <property type="match status" value="1"/>
</dbReference>
<dbReference type="Pfam" id="PF07596">
    <property type="entry name" value="SBP_bac_10"/>
    <property type="match status" value="1"/>
</dbReference>
<reference evidence="2 3" key="1">
    <citation type="submission" date="2018-02" db="EMBL/GenBank/DDBJ databases">
        <title>Comparative genomes isolates from brazilian mangrove.</title>
        <authorList>
            <person name="Araujo J.E."/>
            <person name="Taketani R.G."/>
            <person name="Silva M.C.P."/>
            <person name="Loureco M.V."/>
            <person name="Andreote F.D."/>
        </authorList>
    </citation>
    <scope>NUCLEOTIDE SEQUENCE [LARGE SCALE GENOMIC DNA]</scope>
    <source>
        <strain evidence="2 3">NAP PRIS-MGV</strain>
    </source>
</reference>
<gene>
    <name evidence="2" type="ORF">C5Y98_20985</name>
</gene>
<sequence>MKKRGFTLIELLVVVAIIGILAALLLPALARAREAARNAQCKNNLRQFGIAFAAQADTRRDKKLCSGAYDFWRDGCVDTYGWVADIVNQEAGNVGEMMCPTNPIKGLEKLNDIVGGSSSNNGKSAGTRSAAGACSAFDGSFTDPLGQGRDSVEYINAELIKKGYNTNYASSWFMVREQIRTTSVDLGSSQFAQGFDLAADKTNAAGSTGKTLSAKEAFSDIAGAFAGIRLSAIENAPVPSSAIAFLGDAAPGDIKEAVLKETLNEDLGLVGGARLGESFNDGPAYWDSTASRIKLIEKASGLTAMSGTNLVLTTTGSQVGAFTNDQIPSIGYEWGAASSAQTAGVVTAQAGDDGTLWLQDTRDWFAVHGGGTSAGCNILMADGSVKLGSDLNGDGFLNPGFNVVDGTADENAINHGYIDGTVEFENFEVYNGPSLAPAGFTKGNFEG</sequence>
<accession>A0A2S8FFC3</accession>
<dbReference type="InterPro" id="IPR012902">
    <property type="entry name" value="N_methyl_site"/>
</dbReference>
<dbReference type="Gene3D" id="3.30.700.10">
    <property type="entry name" value="Glycoprotein, Type 4 Pilin"/>
    <property type="match status" value="1"/>
</dbReference>
<proteinExistence type="predicted"/>
<comment type="caution">
    <text evidence="2">The sequence shown here is derived from an EMBL/GenBank/DDBJ whole genome shotgun (WGS) entry which is preliminary data.</text>
</comment>
<dbReference type="PANTHER" id="PTHR30093">
    <property type="entry name" value="GENERAL SECRETION PATHWAY PROTEIN G"/>
    <property type="match status" value="1"/>
</dbReference>
<dbReference type="RefSeq" id="WP_105357207.1">
    <property type="nucleotide sequence ID" value="NZ_PUIB01000020.1"/>
</dbReference>
<dbReference type="EMBL" id="PUIB01000020">
    <property type="protein sequence ID" value="PQO30868.1"/>
    <property type="molecule type" value="Genomic_DNA"/>
</dbReference>
<organism evidence="2 3">
    <name type="scientific">Blastopirellula marina</name>
    <dbReference type="NCBI Taxonomy" id="124"/>
    <lineage>
        <taxon>Bacteria</taxon>
        <taxon>Pseudomonadati</taxon>
        <taxon>Planctomycetota</taxon>
        <taxon>Planctomycetia</taxon>
        <taxon>Pirellulales</taxon>
        <taxon>Pirellulaceae</taxon>
        <taxon>Blastopirellula</taxon>
    </lineage>
</organism>
<evidence type="ECO:0000313" key="2">
    <source>
        <dbReference type="EMBL" id="PQO30868.1"/>
    </source>
</evidence>
<dbReference type="OrthoDB" id="254023at2"/>
<dbReference type="Proteomes" id="UP000239388">
    <property type="component" value="Unassembled WGS sequence"/>
</dbReference>
<dbReference type="AlphaFoldDB" id="A0A2S8FFC3"/>
<dbReference type="InterPro" id="IPR011453">
    <property type="entry name" value="DUF1559"/>
</dbReference>
<dbReference type="NCBIfam" id="TIGR02532">
    <property type="entry name" value="IV_pilin_GFxxxE"/>
    <property type="match status" value="1"/>
</dbReference>
<evidence type="ECO:0000313" key="3">
    <source>
        <dbReference type="Proteomes" id="UP000239388"/>
    </source>
</evidence>
<dbReference type="InterPro" id="IPR045584">
    <property type="entry name" value="Pilin-like"/>
</dbReference>
<dbReference type="Pfam" id="PF07963">
    <property type="entry name" value="N_methyl"/>
    <property type="match status" value="1"/>
</dbReference>
<protein>
    <recommendedName>
        <fullName evidence="1">DUF1559 domain-containing protein</fullName>
    </recommendedName>
</protein>
<dbReference type="PROSITE" id="PS00409">
    <property type="entry name" value="PROKAR_NTER_METHYL"/>
    <property type="match status" value="1"/>
</dbReference>
<feature type="domain" description="DUF1559" evidence="1">
    <location>
        <begin position="31"/>
        <end position="112"/>
    </location>
</feature>